<dbReference type="Proteomes" id="UP000005239">
    <property type="component" value="Unassembled WGS sequence"/>
</dbReference>
<evidence type="ECO:0000313" key="1">
    <source>
        <dbReference type="EnsemblMetazoa" id="PPA38539.1"/>
    </source>
</evidence>
<reference evidence="2" key="1">
    <citation type="journal article" date="2008" name="Nat. Genet.">
        <title>The Pristionchus pacificus genome provides a unique perspective on nematode lifestyle and parasitism.</title>
        <authorList>
            <person name="Dieterich C."/>
            <person name="Clifton S.W."/>
            <person name="Schuster L.N."/>
            <person name="Chinwalla A."/>
            <person name="Delehaunty K."/>
            <person name="Dinkelacker I."/>
            <person name="Fulton L."/>
            <person name="Fulton R."/>
            <person name="Godfrey J."/>
            <person name="Minx P."/>
            <person name="Mitreva M."/>
            <person name="Roeseler W."/>
            <person name="Tian H."/>
            <person name="Witte H."/>
            <person name="Yang S.P."/>
            <person name="Wilson R.K."/>
            <person name="Sommer R.J."/>
        </authorList>
    </citation>
    <scope>NUCLEOTIDE SEQUENCE [LARGE SCALE GENOMIC DNA]</scope>
    <source>
        <strain evidence="2">PS312</strain>
    </source>
</reference>
<organism evidence="1 2">
    <name type="scientific">Pristionchus pacificus</name>
    <name type="common">Parasitic nematode worm</name>
    <dbReference type="NCBI Taxonomy" id="54126"/>
    <lineage>
        <taxon>Eukaryota</taxon>
        <taxon>Metazoa</taxon>
        <taxon>Ecdysozoa</taxon>
        <taxon>Nematoda</taxon>
        <taxon>Chromadorea</taxon>
        <taxon>Rhabditida</taxon>
        <taxon>Rhabditina</taxon>
        <taxon>Diplogasteromorpha</taxon>
        <taxon>Diplogasteroidea</taxon>
        <taxon>Neodiplogasteridae</taxon>
        <taxon>Pristionchus</taxon>
    </lineage>
</organism>
<gene>
    <name evidence="1" type="primary">WBGene00276908</name>
</gene>
<accession>A0A2A6D020</accession>
<protein>
    <submittedName>
        <fullName evidence="1">Uncharacterized protein</fullName>
    </submittedName>
</protein>
<dbReference type="EnsemblMetazoa" id="PPA38539.1">
    <property type="protein sequence ID" value="PPA38539.1"/>
    <property type="gene ID" value="WBGene00276908"/>
</dbReference>
<proteinExistence type="predicted"/>
<evidence type="ECO:0000313" key="2">
    <source>
        <dbReference type="Proteomes" id="UP000005239"/>
    </source>
</evidence>
<dbReference type="AlphaFoldDB" id="A0A2A6D020"/>
<reference evidence="1" key="2">
    <citation type="submission" date="2022-06" db="UniProtKB">
        <authorList>
            <consortium name="EnsemblMetazoa"/>
        </authorList>
    </citation>
    <scope>IDENTIFICATION</scope>
    <source>
        <strain evidence="1">PS312</strain>
    </source>
</reference>
<accession>A0A8R1YUX4</accession>
<name>A0A2A6D020_PRIPA</name>
<sequence length="171" mass="18819">MYDLLCLLVRCLHVLSKVTVRLITTISSNPHSPVLRSLCPSLDRSWGYGSLRYSPSLAILPPKARLHRRSSSCVQWEEQRVVRGPASPTPPSSTVPTLPCECCCQRFDSRSLAWTCWATTSSRSGPRCDCPSALRLFRFTQGGSPSLSVPLLPSPSLSFPLLPSSVLHQVL</sequence>
<keyword evidence="2" id="KW-1185">Reference proteome</keyword>